<accession>A0A0P9D6X9</accession>
<comment type="caution">
    <text evidence="2">The sequence shown here is derived from an EMBL/GenBank/DDBJ whole genome shotgun (WGS) entry which is preliminary data.</text>
</comment>
<evidence type="ECO:0000313" key="3">
    <source>
        <dbReference type="Proteomes" id="UP000050509"/>
    </source>
</evidence>
<sequence length="79" mass="8434">MKIVKNVETAPPARYPGDANAHGVPLVGQNGEQAIKNFQLILSRLSPAERAAFEQLRAQALAELAADEEPPMLERAVGG</sequence>
<gene>
    <name evidence="2" type="ORF">SE17_23830</name>
</gene>
<reference evidence="2 3" key="1">
    <citation type="submission" date="2015-09" db="EMBL/GenBank/DDBJ databases">
        <title>Draft genome sequence of Kouleothrix aurantiaca JCM 19913.</title>
        <authorList>
            <person name="Hemp J."/>
        </authorList>
    </citation>
    <scope>NUCLEOTIDE SEQUENCE [LARGE SCALE GENOMIC DNA]</scope>
    <source>
        <strain evidence="2 3">COM-B</strain>
    </source>
</reference>
<name>A0A0P9D6X9_9CHLR</name>
<dbReference type="Proteomes" id="UP000050509">
    <property type="component" value="Unassembled WGS sequence"/>
</dbReference>
<feature type="region of interest" description="Disordered" evidence="1">
    <location>
        <begin position="1"/>
        <end position="21"/>
    </location>
</feature>
<dbReference type="AlphaFoldDB" id="A0A0P9D6X9"/>
<organism evidence="2 3">
    <name type="scientific">Kouleothrix aurantiaca</name>
    <dbReference type="NCBI Taxonomy" id="186479"/>
    <lineage>
        <taxon>Bacteria</taxon>
        <taxon>Bacillati</taxon>
        <taxon>Chloroflexota</taxon>
        <taxon>Chloroflexia</taxon>
        <taxon>Chloroflexales</taxon>
        <taxon>Roseiflexineae</taxon>
        <taxon>Roseiflexaceae</taxon>
        <taxon>Kouleothrix</taxon>
    </lineage>
</organism>
<protein>
    <submittedName>
        <fullName evidence="2">Uncharacterized protein</fullName>
    </submittedName>
</protein>
<evidence type="ECO:0000256" key="1">
    <source>
        <dbReference type="SAM" id="MobiDB-lite"/>
    </source>
</evidence>
<evidence type="ECO:0000313" key="2">
    <source>
        <dbReference type="EMBL" id="KPV50980.1"/>
    </source>
</evidence>
<proteinExistence type="predicted"/>
<keyword evidence="3" id="KW-1185">Reference proteome</keyword>
<dbReference type="EMBL" id="LJCR01001128">
    <property type="protein sequence ID" value="KPV50980.1"/>
    <property type="molecule type" value="Genomic_DNA"/>
</dbReference>